<evidence type="ECO:0000259" key="1">
    <source>
        <dbReference type="Pfam" id="PF18029"/>
    </source>
</evidence>
<dbReference type="PANTHER" id="PTHR35908:SF1">
    <property type="entry name" value="CONSERVED PROTEIN"/>
    <property type="match status" value="1"/>
</dbReference>
<dbReference type="SUPFAM" id="SSF54593">
    <property type="entry name" value="Glyoxalase/Bleomycin resistance protein/Dihydroxybiphenyl dioxygenase"/>
    <property type="match status" value="1"/>
</dbReference>
<dbReference type="Gene3D" id="3.10.180.10">
    <property type="entry name" value="2,3-Dihydroxybiphenyl 1,2-Dioxygenase, domain 1"/>
    <property type="match status" value="1"/>
</dbReference>
<dbReference type="InterPro" id="IPR029068">
    <property type="entry name" value="Glyas_Bleomycin-R_OHBP_Dase"/>
</dbReference>
<feature type="domain" description="Glyoxalase-like" evidence="1">
    <location>
        <begin position="8"/>
        <end position="119"/>
    </location>
</feature>
<dbReference type="InterPro" id="IPR041581">
    <property type="entry name" value="Glyoxalase_6"/>
</dbReference>
<gene>
    <name evidence="2" type="ORF">ACFOUW_17200</name>
</gene>
<dbReference type="RefSeq" id="WP_205118869.1">
    <property type="nucleotide sequence ID" value="NZ_JAFBCM010000001.1"/>
</dbReference>
<organism evidence="2 3">
    <name type="scientific">Tenggerimyces flavus</name>
    <dbReference type="NCBI Taxonomy" id="1708749"/>
    <lineage>
        <taxon>Bacteria</taxon>
        <taxon>Bacillati</taxon>
        <taxon>Actinomycetota</taxon>
        <taxon>Actinomycetes</taxon>
        <taxon>Propionibacteriales</taxon>
        <taxon>Nocardioidaceae</taxon>
        <taxon>Tenggerimyces</taxon>
    </lineage>
</organism>
<dbReference type="CDD" id="cd06587">
    <property type="entry name" value="VOC"/>
    <property type="match status" value="1"/>
</dbReference>
<dbReference type="EMBL" id="JBHRZH010000015">
    <property type="protein sequence ID" value="MFC3762583.1"/>
    <property type="molecule type" value="Genomic_DNA"/>
</dbReference>
<evidence type="ECO:0000313" key="2">
    <source>
        <dbReference type="EMBL" id="MFC3762583.1"/>
    </source>
</evidence>
<sequence length="127" mass="13925">MTSSIYNVAFDSADPYAIASFWSAVTGRPLASDDNPGDPVATVKLENGVTLYFETVPEGKTVKNRVHLCMRPDRGKTRDEEVERLLALGATIVADRRRIDGDSRGWVVFADPEGNEFDILHEGVGRG</sequence>
<name>A0ABV7YBR7_9ACTN</name>
<evidence type="ECO:0000313" key="3">
    <source>
        <dbReference type="Proteomes" id="UP001595699"/>
    </source>
</evidence>
<dbReference type="Proteomes" id="UP001595699">
    <property type="component" value="Unassembled WGS sequence"/>
</dbReference>
<dbReference type="PANTHER" id="PTHR35908">
    <property type="entry name" value="HYPOTHETICAL FUSION PROTEIN"/>
    <property type="match status" value="1"/>
</dbReference>
<reference evidence="3" key="1">
    <citation type="journal article" date="2019" name="Int. J. Syst. Evol. Microbiol.">
        <title>The Global Catalogue of Microorganisms (GCM) 10K type strain sequencing project: providing services to taxonomists for standard genome sequencing and annotation.</title>
        <authorList>
            <consortium name="The Broad Institute Genomics Platform"/>
            <consortium name="The Broad Institute Genome Sequencing Center for Infectious Disease"/>
            <person name="Wu L."/>
            <person name="Ma J."/>
        </authorList>
    </citation>
    <scope>NUCLEOTIDE SEQUENCE [LARGE SCALE GENOMIC DNA]</scope>
    <source>
        <strain evidence="3">CGMCC 4.7241</strain>
    </source>
</reference>
<protein>
    <submittedName>
        <fullName evidence="2">VOC family protein</fullName>
    </submittedName>
</protein>
<accession>A0ABV7YBR7</accession>
<keyword evidence="3" id="KW-1185">Reference proteome</keyword>
<comment type="caution">
    <text evidence="2">The sequence shown here is derived from an EMBL/GenBank/DDBJ whole genome shotgun (WGS) entry which is preliminary data.</text>
</comment>
<dbReference type="Pfam" id="PF18029">
    <property type="entry name" value="Glyoxalase_6"/>
    <property type="match status" value="1"/>
</dbReference>
<proteinExistence type="predicted"/>